<dbReference type="SMART" id="SM00028">
    <property type="entry name" value="TPR"/>
    <property type="match status" value="3"/>
</dbReference>
<comment type="subcellular location">
    <subcellularLocation>
        <location evidence="1">Cytoplasm</location>
    </subcellularLocation>
</comment>
<name>A0ABM3UMK4_MUSDO</name>
<feature type="compositionally biased region" description="Basic and acidic residues" evidence="7">
    <location>
        <begin position="128"/>
        <end position="137"/>
    </location>
</feature>
<keyword evidence="3" id="KW-0677">Repeat</keyword>
<dbReference type="InterPro" id="IPR051982">
    <property type="entry name" value="CiliaryAsmbly_MitoImport"/>
</dbReference>
<dbReference type="Gene3D" id="1.25.40.10">
    <property type="entry name" value="Tetratricopeptide repeat domain"/>
    <property type="match status" value="1"/>
</dbReference>
<evidence type="ECO:0000256" key="5">
    <source>
        <dbReference type="PROSITE-ProRule" id="PRU00339"/>
    </source>
</evidence>
<dbReference type="InterPro" id="IPR019734">
    <property type="entry name" value="TPR_rpt"/>
</dbReference>
<evidence type="ECO:0000256" key="1">
    <source>
        <dbReference type="ARBA" id="ARBA00004496"/>
    </source>
</evidence>
<dbReference type="GeneID" id="131800902"/>
<evidence type="ECO:0000313" key="9">
    <source>
        <dbReference type="RefSeq" id="XP_058974755.1"/>
    </source>
</evidence>
<sequence length="476" mass="55125">MSQPKRTLMERYGIPVQHLDFQYIAECKDEREIERIVHILRSGEEGYYPDLTKCAEEKLHELKPHSRLFRVEEHIRGREALGEQEWKPIYDWNHEIKTKDKTLQKLSKEKGAELDLPPVRQNAHISLKKPEDSKTNKNETNAADAKVEHIKSTDYSKWDKYDAEEEILRLDLAEERIQEETERKNRLNLEKIKASYPKIEEILEEAEANGKGSIHALSDIEREKLSEDFRLRGNEYFRAKEYEFALAEYTKAIQVYPEKAVGPYNNRAVTYIKQQRFLEAIKDCEACLALDPKNLKARLRLAEASYGHGRRRESYQLYINVLEVDPQNSIALKAITELRKMFEDLPSPHSRRMQIIDEDSSKAATPKTNSSSLKTEIKNKSNTVSKKSTPEQGKLKNYDLADLVKPNRLVKNKILKAAENFGKLQMKAKTRAKDEDKEEIETKEKPKEVNATEFSNIVVPGNVRASGMGKILIEEI</sequence>
<dbReference type="Proteomes" id="UP001652621">
    <property type="component" value="Unplaced"/>
</dbReference>
<evidence type="ECO:0000256" key="6">
    <source>
        <dbReference type="SAM" id="Coils"/>
    </source>
</evidence>
<dbReference type="InterPro" id="IPR011990">
    <property type="entry name" value="TPR-like_helical_dom_sf"/>
</dbReference>
<keyword evidence="8" id="KW-1185">Reference proteome</keyword>
<dbReference type="PROSITE" id="PS50005">
    <property type="entry name" value="TPR"/>
    <property type="match status" value="1"/>
</dbReference>
<dbReference type="PANTHER" id="PTHR45984">
    <property type="entry name" value="RNA (RNA) POLYMERASE II ASSOCIATED PROTEIN HOMOLOG"/>
    <property type="match status" value="1"/>
</dbReference>
<keyword evidence="4 5" id="KW-0802">TPR repeat</keyword>
<feature type="repeat" description="TPR" evidence="5">
    <location>
        <begin position="226"/>
        <end position="259"/>
    </location>
</feature>
<feature type="region of interest" description="Disordered" evidence="7">
    <location>
        <begin position="109"/>
        <end position="142"/>
    </location>
</feature>
<evidence type="ECO:0000256" key="2">
    <source>
        <dbReference type="ARBA" id="ARBA00022490"/>
    </source>
</evidence>
<dbReference type="SUPFAM" id="SSF48452">
    <property type="entry name" value="TPR-like"/>
    <property type="match status" value="1"/>
</dbReference>
<keyword evidence="6" id="KW-0175">Coiled coil</keyword>
<keyword evidence="2" id="KW-0963">Cytoplasm</keyword>
<dbReference type="Pfam" id="PF14559">
    <property type="entry name" value="TPR_19"/>
    <property type="match status" value="1"/>
</dbReference>
<organism evidence="8 9">
    <name type="scientific">Musca domestica</name>
    <name type="common">House fly</name>
    <dbReference type="NCBI Taxonomy" id="7370"/>
    <lineage>
        <taxon>Eukaryota</taxon>
        <taxon>Metazoa</taxon>
        <taxon>Ecdysozoa</taxon>
        <taxon>Arthropoda</taxon>
        <taxon>Hexapoda</taxon>
        <taxon>Insecta</taxon>
        <taxon>Pterygota</taxon>
        <taxon>Neoptera</taxon>
        <taxon>Endopterygota</taxon>
        <taxon>Diptera</taxon>
        <taxon>Brachycera</taxon>
        <taxon>Muscomorpha</taxon>
        <taxon>Muscoidea</taxon>
        <taxon>Muscidae</taxon>
        <taxon>Musca</taxon>
    </lineage>
</organism>
<dbReference type="PANTHER" id="PTHR45984:SF1">
    <property type="entry name" value="SPAG1 AXONEMAL DYNEIN ASSEMBLY FACTOR"/>
    <property type="match status" value="1"/>
</dbReference>
<feature type="region of interest" description="Disordered" evidence="7">
    <location>
        <begin position="356"/>
        <end position="391"/>
    </location>
</feature>
<reference evidence="9" key="1">
    <citation type="submission" date="2025-08" db="UniProtKB">
        <authorList>
            <consortium name="RefSeq"/>
        </authorList>
    </citation>
    <scope>IDENTIFICATION</scope>
    <source>
        <strain evidence="9">Aabys</strain>
        <tissue evidence="9">Whole body</tissue>
    </source>
</reference>
<evidence type="ECO:0000313" key="8">
    <source>
        <dbReference type="Proteomes" id="UP001652621"/>
    </source>
</evidence>
<protein>
    <submittedName>
        <fullName evidence="9">Sperm-associated antigen 1-like</fullName>
    </submittedName>
</protein>
<evidence type="ECO:0000256" key="3">
    <source>
        <dbReference type="ARBA" id="ARBA00022737"/>
    </source>
</evidence>
<evidence type="ECO:0000256" key="4">
    <source>
        <dbReference type="ARBA" id="ARBA00022803"/>
    </source>
</evidence>
<proteinExistence type="predicted"/>
<evidence type="ECO:0000256" key="7">
    <source>
        <dbReference type="SAM" id="MobiDB-lite"/>
    </source>
</evidence>
<gene>
    <name evidence="9" type="primary">LOC131800902</name>
</gene>
<accession>A0ABM3UMK4</accession>
<dbReference type="RefSeq" id="XP_058974755.1">
    <property type="nucleotide sequence ID" value="XM_059118772.1"/>
</dbReference>
<feature type="compositionally biased region" description="Polar residues" evidence="7">
    <location>
        <begin position="362"/>
        <end position="374"/>
    </location>
</feature>
<feature type="coiled-coil region" evidence="6">
    <location>
        <begin position="163"/>
        <end position="209"/>
    </location>
</feature>